<dbReference type="SUPFAM" id="SSF49464">
    <property type="entry name" value="Carboxypeptidase regulatory domain-like"/>
    <property type="match status" value="9"/>
</dbReference>
<dbReference type="Gene3D" id="2.60.40.1170">
    <property type="entry name" value="Mu homology domain, subdomain B"/>
    <property type="match status" value="1"/>
</dbReference>
<protein>
    <submittedName>
        <fullName evidence="4">Carboxypeptidase regulatory-like domain-containing protein</fullName>
    </submittedName>
</protein>
<sequence length="1907" mass="194684">MPFPSNSQFVPVLLQGAPVSDPVKDVSPDETDIVGSSQYPAVYYAYDGTNVYFRIRLNADPRAQSAFKNFIWGVLFDTDNNPSAYEWALIVNGKRSQINLIQNPNPGTNSFSGGSSKNDDLEDSQIAVSRPIVNYDLARAKPTEDGSSFGGDADYFIDFFIDKTTLFSQLKITDQTALRFTFFTSANSNKFNKDTIGSGTLFSTAFSDPLTIAAGDIRAKLTVTQTAASGTASITTGQPVIVSGTITVSNTGLSGASTIFVNAPFLFDKLITFLVTQKSAGTTVFSATTNTLTWNIGNLGAGASATLAYTTQGIFNTAGVRTLDTKTLTGTDLFTGGQLAAVTNTATVTVTATGCINGTVLDKATGLPLTGVTAQLVSLPANTAAGSAVTGDGGVFSFPNLPAGSYQVTLSLAGYQNQTAAAAVTGTAAATIQTFLQPLPATVQGTVTNADTSAPVANAAINVTNWVGVPIAQTTTNATGQYTLTGLLAGYYRVSASAANLQHMDVPVTLGAAETRTLNFALKSNPGAVAGTITSTGGAPLANVLVEALDNRNNVLATALTDALGSYRIDTLAPATNDRLRITDAGFITQVIGFQIVAGGTTIVNAALSPNSGGLTGAVTDIDTGASLPGTSIRVFNSEGLTVQTAVADAAGGYTVTSLSPGSYSLVFAEEGYASRTVGATVTAGTVSNVSIALARLAGAVSGIVTDLGGTPLPDTVIRMFSNNIIVGRVNTKEDGSYIIPNLSPGTYILSARTDGFGGETLGVIIEPSQTTPVNIRLTPNPGSITGIVRDGSGNPIAGALVAIQNNVDGGPVILTRVISTVDGTYIVNNLQPGNYIAAVSADGYQNQFAAVQVSSDGIARHDFSLAPSPGIIQGTVTEAGGTHVFGAAVEIRVTNANGITVFSLFTDPNGRFEVDNLAPGTYTILASSSNFQTAAATTMVRAAASSTLSLVLLPDPGAIQGRVTDSITGAGIIGAAINILDQNTFLTGSTITDSSGNFRVSGLSPGNYSVIAQASNYQSNTFGGIVNSNSITPVDFALQPNPGTINGVVQPAVAGAVIQLFNNNNVQIASTISAANGAFQFISIQEGSYFLTAVAQGYSSDIAGAAVLPGQIINTAIHLVAGPGSVSGRVTDPAGSPIPPAVVKIINGNESIRGIGQSSADGTYFIDNLPAGTLSVIGSAPNFSNAIRGAALAPGEQVTGLDLILIPDPGAVSGQITNSVTGQPIGGADVEIRILNASGISIASVSTSPFGNFLFTGLQPGTYTIIARADGFASNTVGAVVISNETVSASIALLPAFGQLAGRITDSKGMSITANNTEIKLYTIDGALLETQFSDSDGNFLISNLTPGEYILTVVSPGYTSLSTGVTIANGLTTPVHAVLTLQPAVITGTVRNALSGNPISGALINSYDIYGIPLETTSSDERGSFILPGLPSGNLTLSASAPAFGTDTQAAVTRPGLTVSASFTLSPNPGRLVGFLSDFIDGANLAGGSIRIYDAVTGILAASIVSGTGGSYLYSNLAPGAYTAIASANGYANQIGGFDIVSDQTTRYSFALDRLPGRINGIVINSATEAPLGGVSLALRPFNNFGPVLETMLSDNRGSFDLGEVPAANYVLTASLQGFVSEQTSAAVTPGQQSFVIIRLQQATTSIGGIVTDKASGAPLPDSLVIIVDDNGVIGGNGVTDNKGEYTIPSAPGTNQTAVVSNESKQINTEFVSVHAGQQPQANVKLDGAPSTITGVILDNQTAQPIPGAIVSALESVNNTPLQTAVTDGEGRFRIDGLGPASYTLTASSPLYGSSARGVHIASGSSAAEAGLQLNVHFGTLRGTIRDTAGQPLFKALAEIVTPEQLLIREIISNAQGQYVLTNLSAEIISARFSFPGKQTAVRTPAIPSGGTTILDVVLLDEDEE</sequence>
<keyword evidence="3" id="KW-0732">Signal</keyword>
<dbReference type="RefSeq" id="WP_219872095.1">
    <property type="nucleotide sequence ID" value="NZ_JAHZIJ010000004.1"/>
</dbReference>
<dbReference type="Gene3D" id="2.60.40.1120">
    <property type="entry name" value="Carboxypeptidase-like, regulatory domain"/>
    <property type="match status" value="17"/>
</dbReference>
<gene>
    <name evidence="4" type="ORF">K0T92_08935</name>
</gene>
<proteinExistence type="inferred from homology"/>
<comment type="similarity">
    <text evidence="1">Belongs to the serine-aspartate repeat-containing protein (SDr) family.</text>
</comment>
<name>A0ABS7D5M8_9BACL</name>
<dbReference type="InterPro" id="IPR008969">
    <property type="entry name" value="CarboxyPept-like_regulatory"/>
</dbReference>
<dbReference type="InterPro" id="IPR013784">
    <property type="entry name" value="Carb-bd-like_fold"/>
</dbReference>
<dbReference type="PANTHER" id="PTHR36108:SF13">
    <property type="entry name" value="COLOSSIN-B-RELATED"/>
    <property type="match status" value="1"/>
</dbReference>
<dbReference type="Pfam" id="PF13620">
    <property type="entry name" value="CarboxypepD_reg"/>
    <property type="match status" value="15"/>
</dbReference>
<dbReference type="EMBL" id="JAHZIJ010000004">
    <property type="protein sequence ID" value="MBW7474867.1"/>
    <property type="molecule type" value="Genomic_DNA"/>
</dbReference>
<evidence type="ECO:0000256" key="1">
    <source>
        <dbReference type="ARBA" id="ARBA00007257"/>
    </source>
</evidence>
<keyword evidence="2" id="KW-0964">Secreted</keyword>
<dbReference type="SUPFAM" id="SSF49478">
    <property type="entry name" value="Cna protein B-type domain"/>
    <property type="match status" value="1"/>
</dbReference>
<comment type="caution">
    <text evidence="4">The sequence shown here is derived from an EMBL/GenBank/DDBJ whole genome shotgun (WGS) entry which is preliminary data.</text>
</comment>
<dbReference type="Proteomes" id="UP000812277">
    <property type="component" value="Unassembled WGS sequence"/>
</dbReference>
<evidence type="ECO:0000256" key="2">
    <source>
        <dbReference type="ARBA" id="ARBA00022525"/>
    </source>
</evidence>
<organism evidence="4 5">
    <name type="scientific">Paenibacillus oenotherae</name>
    <dbReference type="NCBI Taxonomy" id="1435645"/>
    <lineage>
        <taxon>Bacteria</taxon>
        <taxon>Bacillati</taxon>
        <taxon>Bacillota</taxon>
        <taxon>Bacilli</taxon>
        <taxon>Bacillales</taxon>
        <taxon>Paenibacillaceae</taxon>
        <taxon>Paenibacillus</taxon>
    </lineage>
</organism>
<accession>A0ABS7D5M8</accession>
<reference evidence="4 5" key="1">
    <citation type="submission" date="2021-07" db="EMBL/GenBank/DDBJ databases">
        <title>Paenibacillus radiodurans sp. nov., isolated from the southeastern edge of Tengger Desert.</title>
        <authorList>
            <person name="Zhang G."/>
        </authorList>
    </citation>
    <scope>NUCLEOTIDE SEQUENCE [LARGE SCALE GENOMIC DNA]</scope>
    <source>
        <strain evidence="4 5">DT7-4</strain>
    </source>
</reference>
<evidence type="ECO:0000256" key="3">
    <source>
        <dbReference type="ARBA" id="ARBA00022729"/>
    </source>
</evidence>
<keyword evidence="5" id="KW-1185">Reference proteome</keyword>
<dbReference type="SUPFAM" id="SSF49452">
    <property type="entry name" value="Starch-binding domain-like"/>
    <property type="match status" value="8"/>
</dbReference>
<evidence type="ECO:0000313" key="5">
    <source>
        <dbReference type="Proteomes" id="UP000812277"/>
    </source>
</evidence>
<dbReference type="PANTHER" id="PTHR36108">
    <property type="entry name" value="COLOSSIN-B-RELATED"/>
    <property type="match status" value="1"/>
</dbReference>
<evidence type="ECO:0000313" key="4">
    <source>
        <dbReference type="EMBL" id="MBW7474867.1"/>
    </source>
</evidence>